<feature type="compositionally biased region" description="Basic residues" evidence="1">
    <location>
        <begin position="437"/>
        <end position="447"/>
    </location>
</feature>
<feature type="region of interest" description="Disordered" evidence="1">
    <location>
        <begin position="49"/>
        <end position="104"/>
    </location>
</feature>
<feature type="compositionally biased region" description="Low complexity" evidence="1">
    <location>
        <begin position="274"/>
        <end position="298"/>
    </location>
</feature>
<keyword evidence="3" id="KW-1185">Reference proteome</keyword>
<feature type="compositionally biased region" description="Low complexity" evidence="1">
    <location>
        <begin position="49"/>
        <end position="84"/>
    </location>
</feature>
<accession>A0A166WW30</accession>
<evidence type="ECO:0000313" key="3">
    <source>
        <dbReference type="Proteomes" id="UP000076532"/>
    </source>
</evidence>
<feature type="region of interest" description="Disordered" evidence="1">
    <location>
        <begin position="323"/>
        <end position="447"/>
    </location>
</feature>
<evidence type="ECO:0000256" key="1">
    <source>
        <dbReference type="SAM" id="MobiDB-lite"/>
    </source>
</evidence>
<reference evidence="2 3" key="1">
    <citation type="journal article" date="2016" name="Mol. Biol. Evol.">
        <title>Comparative Genomics of Early-Diverging Mushroom-Forming Fungi Provides Insights into the Origins of Lignocellulose Decay Capabilities.</title>
        <authorList>
            <person name="Nagy L.G."/>
            <person name="Riley R."/>
            <person name="Tritt A."/>
            <person name="Adam C."/>
            <person name="Daum C."/>
            <person name="Floudas D."/>
            <person name="Sun H."/>
            <person name="Yadav J.S."/>
            <person name="Pangilinan J."/>
            <person name="Larsson K.H."/>
            <person name="Matsuura K."/>
            <person name="Barry K."/>
            <person name="Labutti K."/>
            <person name="Kuo R."/>
            <person name="Ohm R.A."/>
            <person name="Bhattacharya S.S."/>
            <person name="Shirouzu T."/>
            <person name="Yoshinaga Y."/>
            <person name="Martin F.M."/>
            <person name="Grigoriev I.V."/>
            <person name="Hibbett D.S."/>
        </authorList>
    </citation>
    <scope>NUCLEOTIDE SEQUENCE [LARGE SCALE GENOMIC DNA]</scope>
    <source>
        <strain evidence="2 3">CBS 109695</strain>
    </source>
</reference>
<organism evidence="2 3">
    <name type="scientific">Athelia psychrophila</name>
    <dbReference type="NCBI Taxonomy" id="1759441"/>
    <lineage>
        <taxon>Eukaryota</taxon>
        <taxon>Fungi</taxon>
        <taxon>Dikarya</taxon>
        <taxon>Basidiomycota</taxon>
        <taxon>Agaricomycotina</taxon>
        <taxon>Agaricomycetes</taxon>
        <taxon>Agaricomycetidae</taxon>
        <taxon>Atheliales</taxon>
        <taxon>Atheliaceae</taxon>
        <taxon>Athelia</taxon>
    </lineage>
</organism>
<dbReference type="Proteomes" id="UP000076532">
    <property type="component" value="Unassembled WGS sequence"/>
</dbReference>
<sequence>MDYSNMINENPYGVPLPCLDTPPLPLWMTEPTELHDLPFQPFYLSLSASTVGSPSPSTSSSSSSLASSSSTSRPTAPARTSSLRSRTRSSRPKLASHASCPSEDSLSTAFWSTVEAESLSSALLSSQRAHTRQELRAKYGQAADMWWGAREAQVTWDTQDSRRSVLWFETAPGSGVWESREKPITKKNVTRSERRREEKEKSGEMVPSQCTTTAVLSPRKRTRTRPAPASVEGEAGPSRRSARNNILKSPAPAFSPSARLSPLGDTPDLDSQMLSLPASASASVSPSPASSLTSLPTDTTPSTPAFQLCPLTLLTNALFSSPISSSGSSTAVSPTASEHALDLGRARSGSTASAGTAVDGDGDGESEVAKGKRKRFDEDDGAEEGGVNEGDDDAQENGLDAENAAAVRRTTRARLRTSKAQSQASIEAKATGSGAPPRKRRKARGRA</sequence>
<feature type="compositionally biased region" description="Low complexity" evidence="1">
    <location>
        <begin position="323"/>
        <end position="337"/>
    </location>
</feature>
<protein>
    <submittedName>
        <fullName evidence="2">Uncharacterized protein</fullName>
    </submittedName>
</protein>
<dbReference type="OrthoDB" id="10645033at2759"/>
<feature type="compositionally biased region" description="Low complexity" evidence="1">
    <location>
        <begin position="346"/>
        <end position="357"/>
    </location>
</feature>
<gene>
    <name evidence="2" type="ORF">FIBSPDRAFT_846273</name>
</gene>
<dbReference type="AlphaFoldDB" id="A0A166WW30"/>
<dbReference type="EMBL" id="KV417480">
    <property type="protein sequence ID" value="KZP34167.1"/>
    <property type="molecule type" value="Genomic_DNA"/>
</dbReference>
<proteinExistence type="predicted"/>
<name>A0A166WW30_9AGAM</name>
<evidence type="ECO:0000313" key="2">
    <source>
        <dbReference type="EMBL" id="KZP34167.1"/>
    </source>
</evidence>
<feature type="region of interest" description="Disordered" evidence="1">
    <location>
        <begin position="179"/>
        <end position="298"/>
    </location>
</feature>
<feature type="compositionally biased region" description="Basic and acidic residues" evidence="1">
    <location>
        <begin position="179"/>
        <end position="203"/>
    </location>
</feature>